<dbReference type="EMBL" id="CP000463">
    <property type="protein sequence ID" value="ABJ06110.1"/>
    <property type="molecule type" value="Genomic_DNA"/>
</dbReference>
<dbReference type="KEGG" id="rpe:RPE_2166"/>
<dbReference type="HOGENOM" id="CLU_024502_0_0_5"/>
<dbReference type="STRING" id="316055.RPE_2166"/>
<dbReference type="Pfam" id="PF09848">
    <property type="entry name" value="SLFN-g3_helicase"/>
    <property type="match status" value="1"/>
</dbReference>
<sequence length="573" mass="62944">MVQFIPPIDTERMEFDSEALVARAMQESLGPGFVVMHSLPWMDPARDDIDAPAREGEADFLILHRQYGLLILEVKGGEITLKGRLWYRNVKAGLKEIKDPVRQANRNKWTFKRRIEHICGSETANQTTMSIGIAFPHCVFKDHPPTDLPSQAIITMDDLADIESAIVRTYKAGGGGKKELSIQQFDAIGKALAPEFRVYEPLKVSVDATVETLARLTRQQLQVLRGFDANPRAIIEGVAGSGKTLLAMQRVRSFAAQYSSVLLTCFNSELAKWMREEMAADLVENGGRIKIENFHRLASDLCKQAHIDFVVNTAEPARWWDEAAPDLLAQAAMDLYPDGQPYAAIVVDEAQDFSPSWWDALDYLWDSNGPIWAFLDKAQSLRREPVDPAISGAFRFSLDVNCRNTRRIVACAKAATQIDSQPFEMAPLGRPPKIITPSNPGAISGLVTQEVRTLLNEHRLEPRQIAIIGPASKAKGPLAKVAAVEGVPLVEDAAQWRGGRGILCSTARSFKGLEADVVILADFFGLGGLFTISDLYVALTRARSHLIVVAHDRAAKESLDAALAAAIAVGANE</sequence>
<dbReference type="OrthoDB" id="7066673at2"/>
<reference evidence="5" key="1">
    <citation type="submission" date="2006-09" db="EMBL/GenBank/DDBJ databases">
        <title>Complete sequence of Rhodopseudomonas palustris BisA53.</title>
        <authorList>
            <consortium name="US DOE Joint Genome Institute"/>
            <person name="Copeland A."/>
            <person name="Lucas S."/>
            <person name="Lapidus A."/>
            <person name="Barry K."/>
            <person name="Detter J.C."/>
            <person name="Glavina del Rio T."/>
            <person name="Hammon N."/>
            <person name="Israni S."/>
            <person name="Dalin E."/>
            <person name="Tice H."/>
            <person name="Pitluck S."/>
            <person name="Chain P."/>
            <person name="Malfatti S."/>
            <person name="Shin M."/>
            <person name="Vergez L."/>
            <person name="Schmutz J."/>
            <person name="Larimer F."/>
            <person name="Land M."/>
            <person name="Hauser L."/>
            <person name="Pelletier D.A."/>
            <person name="Kyrpides N."/>
            <person name="Kim E."/>
            <person name="Harwood C.S."/>
            <person name="Oda Y."/>
            <person name="Richardson P."/>
        </authorList>
    </citation>
    <scope>NUCLEOTIDE SEQUENCE [LARGE SCALE GENOMIC DNA]</scope>
    <source>
        <strain evidence="5">BisA53</strain>
    </source>
</reference>
<dbReference type="Gene3D" id="3.40.50.300">
    <property type="entry name" value="P-loop containing nucleotide triphosphate hydrolases"/>
    <property type="match status" value="2"/>
</dbReference>
<dbReference type="Pfam" id="PF08378">
    <property type="entry name" value="NERD"/>
    <property type="match status" value="1"/>
</dbReference>
<evidence type="ECO:0000256" key="1">
    <source>
        <dbReference type="ARBA" id="ARBA00034923"/>
    </source>
</evidence>
<proteinExistence type="predicted"/>
<dbReference type="AlphaFoldDB" id="Q07PM4"/>
<evidence type="ECO:0000259" key="4">
    <source>
        <dbReference type="Pfam" id="PF13538"/>
    </source>
</evidence>
<feature type="domain" description="NERD" evidence="2">
    <location>
        <begin position="17"/>
        <end position="115"/>
    </location>
</feature>
<gene>
    <name evidence="5" type="ordered locus">RPE_2166</name>
</gene>
<dbReference type="GO" id="GO:0000725">
    <property type="term" value="P:recombinational repair"/>
    <property type="evidence" value="ECO:0007669"/>
    <property type="project" value="TreeGrafter"/>
</dbReference>
<dbReference type="InterPro" id="IPR027417">
    <property type="entry name" value="P-loop_NTPase"/>
</dbReference>
<dbReference type="PANTHER" id="PTHR11070:SF2">
    <property type="entry name" value="ATP-DEPENDENT DNA HELICASE SRS2"/>
    <property type="match status" value="1"/>
</dbReference>
<dbReference type="PANTHER" id="PTHR11070">
    <property type="entry name" value="UVRD / RECB / PCRA DNA HELICASE FAMILY MEMBER"/>
    <property type="match status" value="1"/>
</dbReference>
<dbReference type="InterPro" id="IPR018647">
    <property type="entry name" value="SLFN_3-like_DNA/RNA_helicase"/>
</dbReference>
<dbReference type="InterPro" id="IPR027785">
    <property type="entry name" value="UvrD-like_helicase_C"/>
</dbReference>
<dbReference type="GO" id="GO:0043138">
    <property type="term" value="F:3'-5' DNA helicase activity"/>
    <property type="evidence" value="ECO:0007669"/>
    <property type="project" value="TreeGrafter"/>
</dbReference>
<organism evidence="5">
    <name type="scientific">Rhodopseudomonas palustris (strain BisA53)</name>
    <dbReference type="NCBI Taxonomy" id="316055"/>
    <lineage>
        <taxon>Bacteria</taxon>
        <taxon>Pseudomonadati</taxon>
        <taxon>Pseudomonadota</taxon>
        <taxon>Alphaproteobacteria</taxon>
        <taxon>Hyphomicrobiales</taxon>
        <taxon>Nitrobacteraceae</taxon>
        <taxon>Rhodopseudomonas</taxon>
    </lineage>
</organism>
<dbReference type="Pfam" id="PF13538">
    <property type="entry name" value="UvrD_C_2"/>
    <property type="match status" value="1"/>
</dbReference>
<dbReference type="GO" id="GO:0003677">
    <property type="term" value="F:DNA binding"/>
    <property type="evidence" value="ECO:0007669"/>
    <property type="project" value="InterPro"/>
</dbReference>
<dbReference type="InterPro" id="IPR000212">
    <property type="entry name" value="DNA_helicase_UvrD/REP"/>
</dbReference>
<evidence type="ECO:0000313" key="5">
    <source>
        <dbReference type="EMBL" id="ABJ06110.1"/>
    </source>
</evidence>
<dbReference type="InterPro" id="IPR011528">
    <property type="entry name" value="NERD"/>
</dbReference>
<dbReference type="SUPFAM" id="SSF52540">
    <property type="entry name" value="P-loop containing nucleoside triphosphate hydrolases"/>
    <property type="match status" value="1"/>
</dbReference>
<evidence type="ECO:0000259" key="2">
    <source>
        <dbReference type="Pfam" id="PF08378"/>
    </source>
</evidence>
<protein>
    <recommendedName>
        <fullName evidence="1">DNA 3'-5' helicase II</fullName>
    </recommendedName>
</protein>
<evidence type="ECO:0000259" key="3">
    <source>
        <dbReference type="Pfam" id="PF09848"/>
    </source>
</evidence>
<accession>Q07PM4</accession>
<dbReference type="eggNOG" id="COG0210">
    <property type="taxonomic scope" value="Bacteria"/>
</dbReference>
<feature type="domain" description="Schlafen group 3-like DNA/RNA helicase" evidence="3">
    <location>
        <begin position="234"/>
        <end position="382"/>
    </location>
</feature>
<name>Q07PM4_RHOP5</name>
<feature type="domain" description="UvrD-like helicase C-terminal" evidence="4">
    <location>
        <begin position="503"/>
        <end position="549"/>
    </location>
</feature>
<dbReference type="GO" id="GO:0005524">
    <property type="term" value="F:ATP binding"/>
    <property type="evidence" value="ECO:0007669"/>
    <property type="project" value="InterPro"/>
</dbReference>